<gene>
    <name evidence="4" type="ORF">MYCTH_2301688</name>
</gene>
<dbReference type="PROSITE" id="PS50941">
    <property type="entry name" value="CHIT_BIND_I_2"/>
    <property type="match status" value="1"/>
</dbReference>
<evidence type="ECO:0000313" key="5">
    <source>
        <dbReference type="Proteomes" id="UP000007322"/>
    </source>
</evidence>
<dbReference type="GeneID" id="11510641"/>
<dbReference type="Gene3D" id="3.30.60.10">
    <property type="entry name" value="Endochitinase-like"/>
    <property type="match status" value="1"/>
</dbReference>
<dbReference type="OMA" id="GRCNETI"/>
<dbReference type="InterPro" id="IPR036861">
    <property type="entry name" value="Endochitinase-like_sf"/>
</dbReference>
<dbReference type="InterPro" id="IPR001002">
    <property type="entry name" value="Chitin-bd_1"/>
</dbReference>
<evidence type="ECO:0000256" key="1">
    <source>
        <dbReference type="ARBA" id="ARBA00022669"/>
    </source>
</evidence>
<reference evidence="4 5" key="1">
    <citation type="journal article" date="2011" name="Nat. Biotechnol.">
        <title>Comparative genomic analysis of the thermophilic biomass-degrading fungi Myceliophthora thermophila and Thielavia terrestris.</title>
        <authorList>
            <person name="Berka R.M."/>
            <person name="Grigoriev I.V."/>
            <person name="Otillar R."/>
            <person name="Salamov A."/>
            <person name="Grimwood J."/>
            <person name="Reid I."/>
            <person name="Ishmael N."/>
            <person name="John T."/>
            <person name="Darmond C."/>
            <person name="Moisan M.-C."/>
            <person name="Henrissat B."/>
            <person name="Coutinho P.M."/>
            <person name="Lombard V."/>
            <person name="Natvig D.O."/>
            <person name="Lindquist E."/>
            <person name="Schmutz J."/>
            <person name="Lucas S."/>
            <person name="Harris P."/>
            <person name="Powlowski J."/>
            <person name="Bellemare A."/>
            <person name="Taylor D."/>
            <person name="Butler G."/>
            <person name="de Vries R.P."/>
            <person name="Allijn I.E."/>
            <person name="van den Brink J."/>
            <person name="Ushinsky S."/>
            <person name="Storms R."/>
            <person name="Powell A.J."/>
            <person name="Paulsen I.T."/>
            <person name="Elbourne L.D.H."/>
            <person name="Baker S.E."/>
            <person name="Magnuson J."/>
            <person name="LaBoissiere S."/>
            <person name="Clutterbuck A.J."/>
            <person name="Martinez D."/>
            <person name="Wogulis M."/>
            <person name="de Leon A.L."/>
            <person name="Rey M.W."/>
            <person name="Tsang A."/>
        </authorList>
    </citation>
    <scope>NUCLEOTIDE SEQUENCE [LARGE SCALE GENOMIC DNA]</scope>
    <source>
        <strain evidence="5">ATCC 42464 / BCRC 31852 / DSM 1799</strain>
    </source>
</reference>
<dbReference type="SUPFAM" id="SSF57016">
    <property type="entry name" value="Plant lectins/antimicrobial peptides"/>
    <property type="match status" value="1"/>
</dbReference>
<evidence type="ECO:0000256" key="2">
    <source>
        <dbReference type="PROSITE-ProRule" id="PRU00261"/>
    </source>
</evidence>
<organism evidence="4 5">
    <name type="scientific">Thermothelomyces thermophilus (strain ATCC 42464 / BCRC 31852 / DSM 1799)</name>
    <name type="common">Sporotrichum thermophile</name>
    <dbReference type="NCBI Taxonomy" id="573729"/>
    <lineage>
        <taxon>Eukaryota</taxon>
        <taxon>Fungi</taxon>
        <taxon>Dikarya</taxon>
        <taxon>Ascomycota</taxon>
        <taxon>Pezizomycotina</taxon>
        <taxon>Sordariomycetes</taxon>
        <taxon>Sordariomycetidae</taxon>
        <taxon>Sordariales</taxon>
        <taxon>Chaetomiaceae</taxon>
        <taxon>Thermothelomyces</taxon>
    </lineage>
</organism>
<dbReference type="Proteomes" id="UP000007322">
    <property type="component" value="Chromosome 2"/>
</dbReference>
<accession>G2Q9Y7</accession>
<feature type="domain" description="Chitin-binding type-1" evidence="3">
    <location>
        <begin position="11"/>
        <end position="59"/>
    </location>
</feature>
<dbReference type="STRING" id="573729.G2Q9Y7"/>
<dbReference type="HOGENOM" id="CLU_2442407_0_0_1"/>
<dbReference type="InParanoid" id="G2Q9Y7"/>
<comment type="caution">
    <text evidence="2">Lacks conserved residue(s) required for the propagation of feature annotation.</text>
</comment>
<proteinExistence type="predicted"/>
<keyword evidence="1 2" id="KW-0147">Chitin-binding</keyword>
<keyword evidence="5" id="KW-1185">Reference proteome</keyword>
<evidence type="ECO:0000313" key="4">
    <source>
        <dbReference type="EMBL" id="AEO56591.1"/>
    </source>
</evidence>
<evidence type="ECO:0000259" key="3">
    <source>
        <dbReference type="PROSITE" id="PS50941"/>
    </source>
</evidence>
<protein>
    <submittedName>
        <fullName evidence="4">Carbohydrate-binding module family 18 protein</fullName>
    </submittedName>
</protein>
<dbReference type="KEGG" id="mtm:MYCTH_2301688"/>
<keyword evidence="2" id="KW-1015">Disulfide bond</keyword>
<name>G2Q9Y7_THET4</name>
<dbReference type="AlphaFoldDB" id="G2Q9Y7"/>
<dbReference type="OrthoDB" id="5242494at2759"/>
<dbReference type="GO" id="GO:0008061">
    <property type="term" value="F:chitin binding"/>
    <property type="evidence" value="ECO:0007669"/>
    <property type="project" value="UniProtKB-UniRule"/>
</dbReference>
<dbReference type="VEuPathDB" id="FungiDB:MYCTH_2301688"/>
<sequence length="90" mass="9222">MTVYNHIISKDGSCGLNVTEVPITCVGSAFGECCGSDGQCGSTEAYCGIGNCQFGDCDEAGYTFDGRCGAQFYGLECGGAWGNCCSNKGV</sequence>
<dbReference type="RefSeq" id="XP_003661836.1">
    <property type="nucleotide sequence ID" value="XM_003661788.1"/>
</dbReference>
<feature type="disulfide bond" evidence="2">
    <location>
        <begin position="33"/>
        <end position="47"/>
    </location>
</feature>
<dbReference type="EMBL" id="CP003003">
    <property type="protein sequence ID" value="AEO56591.1"/>
    <property type="molecule type" value="Genomic_DNA"/>
</dbReference>